<feature type="region of interest" description="Disordered" evidence="1">
    <location>
        <begin position="366"/>
        <end position="417"/>
    </location>
</feature>
<evidence type="ECO:0000313" key="5">
    <source>
        <dbReference type="Proteomes" id="UP001059597"/>
    </source>
</evidence>
<reference evidence="4" key="1">
    <citation type="submission" date="2022-06" db="EMBL/GenBank/DDBJ databases">
        <title>Complete genome sequence of Streptomyces nigrescens HEK616.</title>
        <authorList>
            <person name="Asamizu S."/>
            <person name="Onaka H."/>
        </authorList>
    </citation>
    <scope>NUCLEOTIDE SEQUENCE</scope>
    <source>
        <strain evidence="4">HEK616</strain>
        <plasmid evidence="4">SNP1</plasmid>
    </source>
</reference>
<geneLocation type="plasmid" evidence="4 5">
    <name>SNP1</name>
</geneLocation>
<gene>
    <name evidence="4" type="ORF">HEK616_78640</name>
</gene>
<keyword evidence="2" id="KW-1133">Transmembrane helix</keyword>
<feature type="transmembrane region" description="Helical" evidence="2">
    <location>
        <begin position="296"/>
        <end position="315"/>
    </location>
</feature>
<name>A0ABN6R7L3_STRNI</name>
<protein>
    <submittedName>
        <fullName evidence="4">Acyltransferase</fullName>
    </submittedName>
</protein>
<feature type="domain" description="Acyltransferase 3" evidence="3">
    <location>
        <begin position="23"/>
        <end position="340"/>
    </location>
</feature>
<sequence>MRLVAPDGPAPSETALGRPRLYVLDGLRFVAALMVLGYHYLTLRDGWGNDPQAFSPELYHVAQFGWLGVEVFFLISGFVICMSAWGRTLGDFVKSRVSRLYPAYWVAVLLTASVLTLWPRVRSADSLETVLTNLTMLQQGVGVSDLDDVYWSLFIELKFYLLFALVVYKGVTYRRCVLFCGLWTVAGVVAYKADTSFLSVWAIAPYSPYFIAGIAFYLMYRFRPTMLLWAIVAVEFLLAQHYVKGRVVMNLGDKAATAHDWPARIGVLLAFLLMAAIALGLFDGVRWRWLSRAGSLTYPLYLLHMYIGFTLISLLRHRLPAPVLLTSIIALMLVLSYAVNRWVERSVGAWLRDGIDRGLQEMRRGSRQAPAAGRTGTWHQGRQGVARTEEGEGKKGLACAEQVDRTEKESDRVGTLS</sequence>
<evidence type="ECO:0000313" key="4">
    <source>
        <dbReference type="EMBL" id="BDM74377.1"/>
    </source>
</evidence>
<accession>A0ABN6R7L3</accession>
<dbReference type="Proteomes" id="UP001059597">
    <property type="component" value="Plasmid SNP1"/>
</dbReference>
<dbReference type="RefSeq" id="WP_261957913.1">
    <property type="nucleotide sequence ID" value="NZ_AP026074.1"/>
</dbReference>
<feature type="transmembrane region" description="Helical" evidence="2">
    <location>
        <begin position="149"/>
        <end position="168"/>
    </location>
</feature>
<dbReference type="InterPro" id="IPR002656">
    <property type="entry name" value="Acyl_transf_3_dom"/>
</dbReference>
<keyword evidence="5" id="KW-1185">Reference proteome</keyword>
<feature type="transmembrane region" description="Helical" evidence="2">
    <location>
        <begin position="199"/>
        <end position="219"/>
    </location>
</feature>
<keyword evidence="4" id="KW-0808">Transferase</keyword>
<evidence type="ECO:0000259" key="3">
    <source>
        <dbReference type="Pfam" id="PF01757"/>
    </source>
</evidence>
<feature type="transmembrane region" description="Helical" evidence="2">
    <location>
        <begin position="103"/>
        <end position="121"/>
    </location>
</feature>
<feature type="transmembrane region" description="Helical" evidence="2">
    <location>
        <begin position="175"/>
        <end position="193"/>
    </location>
</feature>
<dbReference type="PANTHER" id="PTHR23028:SF53">
    <property type="entry name" value="ACYL_TRANSF_3 DOMAIN-CONTAINING PROTEIN"/>
    <property type="match status" value="1"/>
</dbReference>
<evidence type="ECO:0000256" key="2">
    <source>
        <dbReference type="SAM" id="Phobius"/>
    </source>
</evidence>
<feature type="transmembrane region" description="Helical" evidence="2">
    <location>
        <begin position="321"/>
        <end position="339"/>
    </location>
</feature>
<organism evidence="4 5">
    <name type="scientific">Streptomyces nigrescens</name>
    <dbReference type="NCBI Taxonomy" id="1920"/>
    <lineage>
        <taxon>Bacteria</taxon>
        <taxon>Bacillati</taxon>
        <taxon>Actinomycetota</taxon>
        <taxon>Actinomycetes</taxon>
        <taxon>Kitasatosporales</taxon>
        <taxon>Streptomycetaceae</taxon>
        <taxon>Streptomyces</taxon>
    </lineage>
</organism>
<dbReference type="InterPro" id="IPR050879">
    <property type="entry name" value="Acyltransferase_3"/>
</dbReference>
<keyword evidence="2" id="KW-0812">Transmembrane</keyword>
<keyword evidence="4" id="KW-0614">Plasmid</keyword>
<dbReference type="EMBL" id="AP026074">
    <property type="protein sequence ID" value="BDM74377.1"/>
    <property type="molecule type" value="Genomic_DNA"/>
</dbReference>
<dbReference type="GO" id="GO:0016746">
    <property type="term" value="F:acyltransferase activity"/>
    <property type="evidence" value="ECO:0007669"/>
    <property type="project" value="UniProtKB-KW"/>
</dbReference>
<evidence type="ECO:0000256" key="1">
    <source>
        <dbReference type="SAM" id="MobiDB-lite"/>
    </source>
</evidence>
<proteinExistence type="predicted"/>
<feature type="transmembrane region" description="Helical" evidence="2">
    <location>
        <begin position="61"/>
        <end position="82"/>
    </location>
</feature>
<feature type="transmembrane region" description="Helical" evidence="2">
    <location>
        <begin position="263"/>
        <end position="284"/>
    </location>
</feature>
<keyword evidence="2" id="KW-0472">Membrane</keyword>
<feature type="compositionally biased region" description="Basic and acidic residues" evidence="1">
    <location>
        <begin position="402"/>
        <end position="417"/>
    </location>
</feature>
<keyword evidence="4" id="KW-0012">Acyltransferase</keyword>
<feature type="transmembrane region" description="Helical" evidence="2">
    <location>
        <begin position="226"/>
        <end position="243"/>
    </location>
</feature>
<dbReference type="PANTHER" id="PTHR23028">
    <property type="entry name" value="ACETYLTRANSFERASE"/>
    <property type="match status" value="1"/>
</dbReference>
<dbReference type="Pfam" id="PF01757">
    <property type="entry name" value="Acyl_transf_3"/>
    <property type="match status" value="1"/>
</dbReference>
<feature type="transmembrane region" description="Helical" evidence="2">
    <location>
        <begin position="21"/>
        <end position="41"/>
    </location>
</feature>